<evidence type="ECO:0000313" key="1">
    <source>
        <dbReference type="EMBL" id="TFL05352.1"/>
    </source>
</evidence>
<reference evidence="1 2" key="1">
    <citation type="journal article" date="2019" name="Nat. Ecol. Evol.">
        <title>Megaphylogeny resolves global patterns of mushroom evolution.</title>
        <authorList>
            <person name="Varga T."/>
            <person name="Krizsan K."/>
            <person name="Foldi C."/>
            <person name="Dima B."/>
            <person name="Sanchez-Garcia M."/>
            <person name="Sanchez-Ramirez S."/>
            <person name="Szollosi G.J."/>
            <person name="Szarkandi J.G."/>
            <person name="Papp V."/>
            <person name="Albert L."/>
            <person name="Andreopoulos W."/>
            <person name="Angelini C."/>
            <person name="Antonin V."/>
            <person name="Barry K.W."/>
            <person name="Bougher N.L."/>
            <person name="Buchanan P."/>
            <person name="Buyck B."/>
            <person name="Bense V."/>
            <person name="Catcheside P."/>
            <person name="Chovatia M."/>
            <person name="Cooper J."/>
            <person name="Damon W."/>
            <person name="Desjardin D."/>
            <person name="Finy P."/>
            <person name="Geml J."/>
            <person name="Haridas S."/>
            <person name="Hughes K."/>
            <person name="Justo A."/>
            <person name="Karasinski D."/>
            <person name="Kautmanova I."/>
            <person name="Kiss B."/>
            <person name="Kocsube S."/>
            <person name="Kotiranta H."/>
            <person name="LaButti K.M."/>
            <person name="Lechner B.E."/>
            <person name="Liimatainen K."/>
            <person name="Lipzen A."/>
            <person name="Lukacs Z."/>
            <person name="Mihaltcheva S."/>
            <person name="Morgado L.N."/>
            <person name="Niskanen T."/>
            <person name="Noordeloos M.E."/>
            <person name="Ohm R.A."/>
            <person name="Ortiz-Santana B."/>
            <person name="Ovrebo C."/>
            <person name="Racz N."/>
            <person name="Riley R."/>
            <person name="Savchenko A."/>
            <person name="Shiryaev A."/>
            <person name="Soop K."/>
            <person name="Spirin V."/>
            <person name="Szebenyi C."/>
            <person name="Tomsovsky M."/>
            <person name="Tulloss R.E."/>
            <person name="Uehling J."/>
            <person name="Grigoriev I.V."/>
            <person name="Vagvolgyi C."/>
            <person name="Papp T."/>
            <person name="Martin F.M."/>
            <person name="Miettinen O."/>
            <person name="Hibbett D.S."/>
            <person name="Nagy L.G."/>
        </authorList>
    </citation>
    <scope>NUCLEOTIDE SEQUENCE [LARGE SCALE GENOMIC DNA]</scope>
    <source>
        <strain evidence="1 2">CBS 309.79</strain>
    </source>
</reference>
<protein>
    <submittedName>
        <fullName evidence="1">Uncharacterized protein</fullName>
    </submittedName>
</protein>
<sequence length="133" mass="15277">MVLLPQRTLRRVMHPRTRRRLSGVASERFRRRSRNSGRSWGVRIIVRHTVSTGYFASARIRASFTTNISSNISHLQELFHRSAGVFQQLLSVGAIVARRIRIIKLHLLLYSVVCPRTANIKSGLQRKNEDQSS</sequence>
<accession>A0A5C3QTX0</accession>
<name>A0A5C3QTX0_9AGAR</name>
<gene>
    <name evidence="1" type="ORF">BDV98DRAFT_293627</name>
</gene>
<dbReference type="AlphaFoldDB" id="A0A5C3QTX0"/>
<organism evidence="1 2">
    <name type="scientific">Pterulicium gracile</name>
    <dbReference type="NCBI Taxonomy" id="1884261"/>
    <lineage>
        <taxon>Eukaryota</taxon>
        <taxon>Fungi</taxon>
        <taxon>Dikarya</taxon>
        <taxon>Basidiomycota</taxon>
        <taxon>Agaricomycotina</taxon>
        <taxon>Agaricomycetes</taxon>
        <taxon>Agaricomycetidae</taxon>
        <taxon>Agaricales</taxon>
        <taxon>Pleurotineae</taxon>
        <taxon>Pterulaceae</taxon>
        <taxon>Pterulicium</taxon>
    </lineage>
</organism>
<dbReference type="EMBL" id="ML178817">
    <property type="protein sequence ID" value="TFL05352.1"/>
    <property type="molecule type" value="Genomic_DNA"/>
</dbReference>
<proteinExistence type="predicted"/>
<evidence type="ECO:0000313" key="2">
    <source>
        <dbReference type="Proteomes" id="UP000305067"/>
    </source>
</evidence>
<dbReference type="Proteomes" id="UP000305067">
    <property type="component" value="Unassembled WGS sequence"/>
</dbReference>
<keyword evidence="2" id="KW-1185">Reference proteome</keyword>